<dbReference type="AlphaFoldDB" id="A0A376L987"/>
<organism evidence="2 3">
    <name type="scientific">Escherichia coli</name>
    <dbReference type="NCBI Taxonomy" id="562"/>
    <lineage>
        <taxon>Bacteria</taxon>
        <taxon>Pseudomonadati</taxon>
        <taxon>Pseudomonadota</taxon>
        <taxon>Gammaproteobacteria</taxon>
        <taxon>Enterobacterales</taxon>
        <taxon>Enterobacteriaceae</taxon>
        <taxon>Escherichia</taxon>
    </lineage>
</organism>
<feature type="signal peptide" evidence="1">
    <location>
        <begin position="1"/>
        <end position="25"/>
    </location>
</feature>
<feature type="chain" id="PRO_5016838738" evidence="1">
    <location>
        <begin position="26"/>
        <end position="58"/>
    </location>
</feature>
<evidence type="ECO:0000313" key="2">
    <source>
        <dbReference type="EMBL" id="STF40561.1"/>
    </source>
</evidence>
<protein>
    <submittedName>
        <fullName evidence="2">Putative fimbrial-like adhesin exported protein</fullName>
    </submittedName>
</protein>
<keyword evidence="1" id="KW-0732">Signal</keyword>
<proteinExistence type="predicted"/>
<reference evidence="2 3" key="1">
    <citation type="submission" date="2018-06" db="EMBL/GenBank/DDBJ databases">
        <authorList>
            <consortium name="Pathogen Informatics"/>
            <person name="Doyle S."/>
        </authorList>
    </citation>
    <scope>NUCLEOTIDE SEQUENCE [LARGE SCALE GENOMIC DNA]</scope>
    <source>
        <strain evidence="2 3">NCTC7928</strain>
    </source>
</reference>
<evidence type="ECO:0000256" key="1">
    <source>
        <dbReference type="SAM" id="SignalP"/>
    </source>
</evidence>
<accession>A0A376L987</accession>
<dbReference type="Proteomes" id="UP000254877">
    <property type="component" value="Unassembled WGS sequence"/>
</dbReference>
<evidence type="ECO:0000313" key="3">
    <source>
        <dbReference type="Proteomes" id="UP000254877"/>
    </source>
</evidence>
<dbReference type="EMBL" id="UGAB01000002">
    <property type="protein sequence ID" value="STF40561.1"/>
    <property type="molecule type" value="Genomic_DNA"/>
</dbReference>
<gene>
    <name evidence="2" type="primary">yfcR</name>
    <name evidence="2" type="ORF">NCTC7928_01119</name>
</gene>
<sequence>MKAFFLTGSAALLLASGAIVSPVMAGGKNRQFDVARAGGWTAALFGKGKRGGVRQCDY</sequence>
<name>A0A376L987_ECOLX</name>